<keyword evidence="2" id="KW-0964">Secreted</keyword>
<gene>
    <name evidence="9" type="primary">LOC117651692</name>
</gene>
<feature type="transmembrane region" description="Helical" evidence="6">
    <location>
        <begin position="80"/>
        <end position="102"/>
    </location>
</feature>
<evidence type="ECO:0000259" key="7">
    <source>
        <dbReference type="PROSITE" id="PS51110"/>
    </source>
</evidence>
<dbReference type="RefSeq" id="XP_034251847.1">
    <property type="nucleotide sequence ID" value="XM_034395956.1"/>
</dbReference>
<evidence type="ECO:0000256" key="3">
    <source>
        <dbReference type="ARBA" id="ARBA00022729"/>
    </source>
</evidence>
<dbReference type="Proteomes" id="UP000515158">
    <property type="component" value="Unplaced"/>
</dbReference>
<accession>A0A6P9A222</accession>
<protein>
    <submittedName>
        <fullName evidence="9">Uncharacterized protein LOC117651692</fullName>
    </submittedName>
</protein>
<evidence type="ECO:0000313" key="9">
    <source>
        <dbReference type="RefSeq" id="XP_034251847.1"/>
    </source>
</evidence>
<keyword evidence="4" id="KW-1015">Disulfide bond</keyword>
<organism evidence="9">
    <name type="scientific">Thrips palmi</name>
    <name type="common">Melon thrips</name>
    <dbReference type="NCBI Taxonomy" id="161013"/>
    <lineage>
        <taxon>Eukaryota</taxon>
        <taxon>Metazoa</taxon>
        <taxon>Ecdysozoa</taxon>
        <taxon>Arthropoda</taxon>
        <taxon>Hexapoda</taxon>
        <taxon>Insecta</taxon>
        <taxon>Pterygota</taxon>
        <taxon>Neoptera</taxon>
        <taxon>Paraneoptera</taxon>
        <taxon>Thysanoptera</taxon>
        <taxon>Terebrantia</taxon>
        <taxon>Thripoidea</taxon>
        <taxon>Thripidae</taxon>
        <taxon>Thrips</taxon>
    </lineage>
</organism>
<name>A0A6P9A222_THRPL</name>
<dbReference type="OrthoDB" id="6754465at2759"/>
<keyword evidence="3" id="KW-0732">Signal</keyword>
<dbReference type="InParanoid" id="A0A6P9A222"/>
<dbReference type="AlphaFoldDB" id="A0A6P9A222"/>
<evidence type="ECO:0000256" key="5">
    <source>
        <dbReference type="ARBA" id="ARBA00023180"/>
    </source>
</evidence>
<dbReference type="InterPro" id="IPR003119">
    <property type="entry name" value="SAP_A"/>
</dbReference>
<keyword evidence="6" id="KW-1133">Transmembrane helix</keyword>
<feature type="domain" description="Saposin A-type" evidence="7">
    <location>
        <begin position="113"/>
        <end position="150"/>
    </location>
</feature>
<keyword evidence="5" id="KW-0325">Glycoprotein</keyword>
<evidence type="ECO:0000256" key="2">
    <source>
        <dbReference type="ARBA" id="ARBA00022525"/>
    </source>
</evidence>
<proteinExistence type="predicted"/>
<dbReference type="GeneID" id="117651692"/>
<dbReference type="GO" id="GO:0005576">
    <property type="term" value="C:extracellular region"/>
    <property type="evidence" value="ECO:0007669"/>
    <property type="project" value="UniProtKB-SubCell"/>
</dbReference>
<reference evidence="9" key="1">
    <citation type="submission" date="2025-08" db="UniProtKB">
        <authorList>
            <consortium name="RefSeq"/>
        </authorList>
    </citation>
    <scope>IDENTIFICATION</scope>
    <source>
        <tissue evidence="9">Total insect</tissue>
    </source>
</reference>
<sequence>MALVDIPRHFQAACHTTALYRRDFAASAPSKTASASRPRPPLPHCPPLYLASIKLCVGRRPASRHLLATLLNRTSRLPTAMLRLSVVVLVCLAALLAVFVAVEAMPQGQASPPSVGADPCTWGPSYWCANHQNAQKCQTTSWCLEKKMLQ</sequence>
<keyword evidence="6" id="KW-0472">Membrane</keyword>
<keyword evidence="6" id="KW-0812">Transmembrane</keyword>
<dbReference type="KEGG" id="tpal:117651692"/>
<comment type="subcellular location">
    <subcellularLocation>
        <location evidence="1">Secreted</location>
    </subcellularLocation>
</comment>
<dbReference type="Pfam" id="PF02199">
    <property type="entry name" value="SapA"/>
    <property type="match status" value="1"/>
</dbReference>
<keyword evidence="8" id="KW-1185">Reference proteome</keyword>
<evidence type="ECO:0000256" key="1">
    <source>
        <dbReference type="ARBA" id="ARBA00004613"/>
    </source>
</evidence>
<evidence type="ECO:0000256" key="4">
    <source>
        <dbReference type="ARBA" id="ARBA00023157"/>
    </source>
</evidence>
<evidence type="ECO:0000313" key="8">
    <source>
        <dbReference type="Proteomes" id="UP000515158"/>
    </source>
</evidence>
<dbReference type="PROSITE" id="PS51110">
    <property type="entry name" value="SAP_A"/>
    <property type="match status" value="1"/>
</dbReference>
<evidence type="ECO:0000256" key="6">
    <source>
        <dbReference type="SAM" id="Phobius"/>
    </source>
</evidence>